<comment type="catalytic activity">
    <reaction evidence="1">
        <text>Hydrolysis of proteins with broad specificity, and of Bz-Arg-OEt &gt; Ac-Tyr-OEt. Does not hydrolyze peptide amides.</text>
        <dbReference type="EC" id="3.4.21.63"/>
    </reaction>
</comment>
<dbReference type="InterPro" id="IPR000209">
    <property type="entry name" value="Peptidase_S8/S53_dom"/>
</dbReference>
<evidence type="ECO:0000259" key="18">
    <source>
        <dbReference type="Pfam" id="PF00082"/>
    </source>
</evidence>
<evidence type="ECO:0000256" key="16">
    <source>
        <dbReference type="SAM" id="MobiDB-lite"/>
    </source>
</evidence>
<evidence type="ECO:0000256" key="4">
    <source>
        <dbReference type="ARBA" id="ARBA00019429"/>
    </source>
</evidence>
<dbReference type="Proteomes" id="UP001610444">
    <property type="component" value="Unassembled WGS sequence"/>
</dbReference>
<evidence type="ECO:0000256" key="13">
    <source>
        <dbReference type="ARBA" id="ARBA00033045"/>
    </source>
</evidence>
<reference evidence="19 20" key="1">
    <citation type="submission" date="2024-07" db="EMBL/GenBank/DDBJ databases">
        <title>Section-level genome sequencing and comparative genomics of Aspergillus sections Usti and Cavernicolus.</title>
        <authorList>
            <consortium name="Lawrence Berkeley National Laboratory"/>
            <person name="Nybo J.L."/>
            <person name="Vesth T.C."/>
            <person name="Theobald S."/>
            <person name="Frisvad J.C."/>
            <person name="Larsen T.O."/>
            <person name="Kjaerboelling I."/>
            <person name="Rothschild-Mancinelli K."/>
            <person name="Lyhne E.K."/>
            <person name="Kogle M.E."/>
            <person name="Barry K."/>
            <person name="Clum A."/>
            <person name="Na H."/>
            <person name="Ledsgaard L."/>
            <person name="Lin J."/>
            <person name="Lipzen A."/>
            <person name="Kuo A."/>
            <person name="Riley R."/>
            <person name="Mondo S."/>
            <person name="LaButti K."/>
            <person name="Haridas S."/>
            <person name="Pangalinan J."/>
            <person name="Salamov A.A."/>
            <person name="Simmons B.A."/>
            <person name="Magnuson J.K."/>
            <person name="Chen J."/>
            <person name="Drula E."/>
            <person name="Henrissat B."/>
            <person name="Wiebenga A."/>
            <person name="Lubbers R.J."/>
            <person name="Gomes A.C."/>
            <person name="Macurrencykelacurrency M.R."/>
            <person name="Stajich J."/>
            <person name="Grigoriev I.V."/>
            <person name="Mortensen U.H."/>
            <person name="De vries R.P."/>
            <person name="Baker S.E."/>
            <person name="Andersen M.R."/>
        </authorList>
    </citation>
    <scope>NUCLEOTIDE SEQUENCE [LARGE SCALE GENOMIC DNA]</scope>
    <source>
        <strain evidence="19 20">CBS 756.74</strain>
    </source>
</reference>
<evidence type="ECO:0000313" key="19">
    <source>
        <dbReference type="EMBL" id="KAL2861644.1"/>
    </source>
</evidence>
<feature type="chain" id="PRO_5047208550" description="Alkaline protease 1" evidence="17">
    <location>
        <begin position="21"/>
        <end position="1386"/>
    </location>
</feature>
<dbReference type="SUPFAM" id="SSF52743">
    <property type="entry name" value="Subtilisin-like"/>
    <property type="match status" value="1"/>
</dbReference>
<evidence type="ECO:0000256" key="17">
    <source>
        <dbReference type="SAM" id="SignalP"/>
    </source>
</evidence>
<evidence type="ECO:0000256" key="2">
    <source>
        <dbReference type="ARBA" id="ARBA00011073"/>
    </source>
</evidence>
<feature type="signal peptide" evidence="17">
    <location>
        <begin position="1"/>
        <end position="20"/>
    </location>
</feature>
<keyword evidence="5 15" id="KW-0645">Protease</keyword>
<feature type="active site" description="Charge relay system" evidence="15">
    <location>
        <position position="1120"/>
    </location>
</feature>
<evidence type="ECO:0000313" key="20">
    <source>
        <dbReference type="Proteomes" id="UP001610444"/>
    </source>
</evidence>
<accession>A0ABR4LBY6</accession>
<evidence type="ECO:0000256" key="8">
    <source>
        <dbReference type="ARBA" id="ARBA00022825"/>
    </source>
</evidence>
<dbReference type="EC" id="3.4.21.63" evidence="3"/>
<evidence type="ECO:0000256" key="14">
    <source>
        <dbReference type="ARBA" id="ARBA00033459"/>
    </source>
</evidence>
<keyword evidence="6 17" id="KW-0732">Signal</keyword>
<comment type="similarity">
    <text evidence="2 15">Belongs to the peptidase S8 family.</text>
</comment>
<evidence type="ECO:0000256" key="3">
    <source>
        <dbReference type="ARBA" id="ARBA00011951"/>
    </source>
</evidence>
<evidence type="ECO:0000256" key="7">
    <source>
        <dbReference type="ARBA" id="ARBA00022801"/>
    </source>
</evidence>
<evidence type="ECO:0000256" key="12">
    <source>
        <dbReference type="ARBA" id="ARBA00031855"/>
    </source>
</evidence>
<evidence type="ECO:0000256" key="10">
    <source>
        <dbReference type="ARBA" id="ARBA00031236"/>
    </source>
</evidence>
<dbReference type="InterPro" id="IPR036852">
    <property type="entry name" value="Peptidase_S8/S53_dom_sf"/>
</dbReference>
<dbReference type="Gene3D" id="3.20.20.80">
    <property type="entry name" value="Glycosidases"/>
    <property type="match status" value="2"/>
</dbReference>
<dbReference type="CDD" id="cd11577">
    <property type="entry name" value="GH71"/>
    <property type="match status" value="1"/>
</dbReference>
<dbReference type="GeneID" id="98162715"/>
<feature type="active site" description="Charge relay system" evidence="15">
    <location>
        <position position="945"/>
    </location>
</feature>
<keyword evidence="7 15" id="KW-0378">Hydrolase</keyword>
<evidence type="ECO:0000256" key="9">
    <source>
        <dbReference type="ARBA" id="ARBA00023145"/>
    </source>
</evidence>
<evidence type="ECO:0000256" key="5">
    <source>
        <dbReference type="ARBA" id="ARBA00022670"/>
    </source>
</evidence>
<dbReference type="GO" id="GO:0016787">
    <property type="term" value="F:hydrolase activity"/>
    <property type="evidence" value="ECO:0007669"/>
    <property type="project" value="UniProtKB-KW"/>
</dbReference>
<dbReference type="PANTHER" id="PTHR43806">
    <property type="entry name" value="PEPTIDASE S8"/>
    <property type="match status" value="1"/>
</dbReference>
<dbReference type="EMBL" id="JBFXLR010000001">
    <property type="protein sequence ID" value="KAL2861644.1"/>
    <property type="molecule type" value="Genomic_DNA"/>
</dbReference>
<dbReference type="InterPro" id="IPR015500">
    <property type="entry name" value="Peptidase_S8_subtilisin-rel"/>
</dbReference>
<evidence type="ECO:0000256" key="15">
    <source>
        <dbReference type="PROSITE-ProRule" id="PRU01240"/>
    </source>
</evidence>
<evidence type="ECO:0000256" key="11">
    <source>
        <dbReference type="ARBA" id="ARBA00031429"/>
    </source>
</evidence>
<keyword evidence="8 15" id="KW-0720">Serine protease</keyword>
<dbReference type="Pfam" id="PF00082">
    <property type="entry name" value="Peptidase_S8"/>
    <property type="match status" value="1"/>
</dbReference>
<keyword evidence="20" id="KW-1185">Reference proteome</keyword>
<feature type="domain" description="Peptidase S8/S53" evidence="18">
    <location>
        <begin position="938"/>
        <end position="1162"/>
    </location>
</feature>
<evidence type="ECO:0000256" key="1">
    <source>
        <dbReference type="ARBA" id="ARBA00001242"/>
    </source>
</evidence>
<dbReference type="InterPro" id="IPR005197">
    <property type="entry name" value="Glyco_hydro_71"/>
</dbReference>
<dbReference type="RefSeq" id="XP_070905734.1">
    <property type="nucleotide sequence ID" value="XM_071047551.1"/>
</dbReference>
<organism evidence="19 20">
    <name type="scientific">Aspergillus pseudodeflectus</name>
    <dbReference type="NCBI Taxonomy" id="176178"/>
    <lineage>
        <taxon>Eukaryota</taxon>
        <taxon>Fungi</taxon>
        <taxon>Dikarya</taxon>
        <taxon>Ascomycota</taxon>
        <taxon>Pezizomycotina</taxon>
        <taxon>Eurotiomycetes</taxon>
        <taxon>Eurotiomycetidae</taxon>
        <taxon>Eurotiales</taxon>
        <taxon>Aspergillaceae</taxon>
        <taxon>Aspergillus</taxon>
        <taxon>Aspergillus subgen. Nidulantes</taxon>
    </lineage>
</organism>
<feature type="region of interest" description="Disordered" evidence="16">
    <location>
        <begin position="1248"/>
        <end position="1273"/>
    </location>
</feature>
<dbReference type="InterPro" id="IPR050131">
    <property type="entry name" value="Peptidase_S8_subtilisin-like"/>
</dbReference>
<gene>
    <name evidence="19" type="ORF">BJX68DRAFT_273856</name>
</gene>
<dbReference type="PRINTS" id="PR00723">
    <property type="entry name" value="SUBTILISIN"/>
</dbReference>
<name>A0ABR4LBY6_9EURO</name>
<protein>
    <recommendedName>
        <fullName evidence="4">Alkaline protease 1</fullName>
        <ecNumber evidence="3">3.4.21.63</ecNumber>
    </recommendedName>
    <alternativeName>
        <fullName evidence="14">Aspergillopeptidase B</fullName>
    </alternativeName>
    <alternativeName>
        <fullName evidence="13">Aspergillus proteinase B</fullName>
    </alternativeName>
    <alternativeName>
        <fullName evidence="12">Elastase</fullName>
    </alternativeName>
    <alternativeName>
        <fullName evidence="11">Elastinolytic serine proteinase</fullName>
    </alternativeName>
    <alternativeName>
        <fullName evidence="10">Oryzin</fullName>
    </alternativeName>
</protein>
<dbReference type="Pfam" id="PF03659">
    <property type="entry name" value="Glyco_hydro_71"/>
    <property type="match status" value="2"/>
</dbReference>
<comment type="caution">
    <text evidence="19">The sequence shown here is derived from an EMBL/GenBank/DDBJ whole genome shotgun (WGS) entry which is preliminary data.</text>
</comment>
<feature type="active site" description="Charge relay system" evidence="15">
    <location>
        <position position="969"/>
    </location>
</feature>
<dbReference type="PROSITE" id="PS51892">
    <property type="entry name" value="SUBTILASE"/>
    <property type="match status" value="1"/>
</dbReference>
<keyword evidence="9" id="KW-0865">Zymogen</keyword>
<dbReference type="Gene3D" id="3.40.50.200">
    <property type="entry name" value="Peptidase S8/S53 domain"/>
    <property type="match status" value="1"/>
</dbReference>
<feature type="region of interest" description="Disordered" evidence="16">
    <location>
        <begin position="1184"/>
        <end position="1206"/>
    </location>
</feature>
<proteinExistence type="inferred from homology"/>
<dbReference type="PANTHER" id="PTHR43806:SF58">
    <property type="entry name" value="ALKALINE PROTEASE 1-RELATED"/>
    <property type="match status" value="1"/>
</dbReference>
<sequence>MRLLAALASALAWGVSLAEAKAVFAHFMVGNTKSLGLDDWRHEIMAAQAAGIDAFALNMASGDATNDIALPKAFTAAYDMGFQLLFSFDYAGNGPWDKAVVIDMIKEYGAKDTYFKKDGNPFVSTFEGPNNADDWKDIKKETNCFFIPDWSSVGAQPAQQAISLDRKPDFIQIISWNDYGESHYIGPLDDRQYEAFDIGRAPFNYVEDMPHDSWRETLPYYISMYKSGTATVTEERLVAWYRLNKNGAYSDSGTTGNTANQLQFEVFYDVLLASDAQVQVSIGGVIQAGTWDQEPYRGVGVYHGSVPIGTASGQVVVTVKRGGTTIATMTGASITSSCSSGLNNYNPWVGSAKGPSITPVKTKSDLDELECVKGFGVYDFIGVCDFACANGYCPSAACTCLEKGVANAPNETGLEGYPLPGKSGSFAGLCSFNCNHGYCPDDICGQTPNDGGLCDFGCHLGFCPIHACTCTATGILVQTPAKTDSKYPTITLDPQVWAEPTAQCAPPCVLVLPPSSLATPTTISFNLWSTSLEFGWTATDTVDGTQTTHYTAVTISTEISIPLVTTDRISFSDVVLTTTIDGAVPSIIIPTASVSPAPFVITPTTIPNVAATPVPRTIRPPPWPWTGASAMPDPSGTATITSTSSDPIDDVPTETKTFATTVFPTGTVSWVRDWVSEPKATQVDGGEPVPVVPCWAWFVWSCPPDVGGIVLPGFRKPGVYPEGGPPPVAPNPPPGLTLKIPWPQITIGPDLKPTYPENPDPEEDSCETATASVCTTTLSYGIVAKRAVQGAAPTRAPQIPFEEEPRKLTKRAVTTTTSTISFCTQVTGCGASEITTTSSIESTATTNPRVIIPRDPGSVADVRTTLQQQLGGSGPTLFESRTDLLGTIFFFVPDFTDDQTAAIRGHAQVCCFSCVFVFTYGTVANTHSNRFDSSAGEGTYVYDLDYGAQPSHPEFSDVFDWMENDEKRHGTTCLSKAVGKTVGIARKATVVATVVATVWDYEKAIYEHWLDGLAKVHADISAGARGAKSVIIKLGAVFVTGSGNKEPYPNGYPALFGDPANRNYIPELVVVGSVLGGGQLGPFHSNAPWVTCYAPGYGLRLATSDSDNYPDGYRTASGTSFASATVAGLAAYFRGLDPTLTTAASVKQRIVSLADRRTTNPNHAKNTYPDNVVWNGQMNGKSVAGDCSSGSKTKRQSSGGSGSCPVAFPPEAAPLTFRTGSPQPTCAGTGCGSSCTGFFCAGSPLKQNPDFQDPRNPDSVQNPDSPYYEDWDGTVTRTTTTTTTFTRTSTTTAPTSTRTPDGSIGDACLFKADCDDDCPTGQVLACRDRTCSCAADQNIPPYGTMCQSLEGCLNVYWCAPGDTMVCEPRDYSHGEGLCLCIAGSND</sequence>
<evidence type="ECO:0000256" key="6">
    <source>
        <dbReference type="ARBA" id="ARBA00022729"/>
    </source>
</evidence>